<dbReference type="PANTHER" id="PTHR43503:SF2">
    <property type="entry name" value="NEGATIVE REGULATOR OF SPORULATION MDS3-RELATED"/>
    <property type="match status" value="1"/>
</dbReference>
<evidence type="ECO:0000256" key="2">
    <source>
        <dbReference type="ARBA" id="ARBA00022737"/>
    </source>
</evidence>
<dbReference type="GO" id="GO:0005829">
    <property type="term" value="C:cytosol"/>
    <property type="evidence" value="ECO:0007669"/>
    <property type="project" value="TreeGrafter"/>
</dbReference>
<dbReference type="Gene3D" id="3.30.710.10">
    <property type="entry name" value="Potassium Channel Kv1.1, Chain A"/>
    <property type="match status" value="1"/>
</dbReference>
<reference evidence="3" key="1">
    <citation type="submission" date="2023-03" db="EMBL/GenBank/DDBJ databases">
        <title>Massive genome expansion in bonnet fungi (Mycena s.s.) driven by repeated elements and novel gene families across ecological guilds.</title>
        <authorList>
            <consortium name="Lawrence Berkeley National Laboratory"/>
            <person name="Harder C.B."/>
            <person name="Miyauchi S."/>
            <person name="Viragh M."/>
            <person name="Kuo A."/>
            <person name="Thoen E."/>
            <person name="Andreopoulos B."/>
            <person name="Lu D."/>
            <person name="Skrede I."/>
            <person name="Drula E."/>
            <person name="Henrissat B."/>
            <person name="Morin E."/>
            <person name="Kohler A."/>
            <person name="Barry K."/>
            <person name="LaButti K."/>
            <person name="Morin E."/>
            <person name="Salamov A."/>
            <person name="Lipzen A."/>
            <person name="Mereny Z."/>
            <person name="Hegedus B."/>
            <person name="Baldrian P."/>
            <person name="Stursova M."/>
            <person name="Weitz H."/>
            <person name="Taylor A."/>
            <person name="Grigoriev I.V."/>
            <person name="Nagy L.G."/>
            <person name="Martin F."/>
            <person name="Kauserud H."/>
        </authorList>
    </citation>
    <scope>NUCLEOTIDE SEQUENCE</scope>
    <source>
        <strain evidence="3">CBHHK200</strain>
    </source>
</reference>
<dbReference type="InterPro" id="IPR015915">
    <property type="entry name" value="Kelch-typ_b-propeller"/>
</dbReference>
<keyword evidence="4" id="KW-1185">Reference proteome</keyword>
<dbReference type="Proteomes" id="UP001218188">
    <property type="component" value="Unassembled WGS sequence"/>
</dbReference>
<dbReference type="AlphaFoldDB" id="A0AAD6T0K5"/>
<dbReference type="PANTHER" id="PTHR43503">
    <property type="entry name" value="MCG48959-RELATED"/>
    <property type="match status" value="1"/>
</dbReference>
<evidence type="ECO:0000313" key="3">
    <source>
        <dbReference type="EMBL" id="KAJ7035202.1"/>
    </source>
</evidence>
<dbReference type="Pfam" id="PF24681">
    <property type="entry name" value="Kelch_KLHDC2_KLHL20_DRC7"/>
    <property type="match status" value="1"/>
</dbReference>
<evidence type="ECO:0000256" key="1">
    <source>
        <dbReference type="ARBA" id="ARBA00022441"/>
    </source>
</evidence>
<dbReference type="SUPFAM" id="SSF117281">
    <property type="entry name" value="Kelch motif"/>
    <property type="match status" value="1"/>
</dbReference>
<organism evidence="3 4">
    <name type="scientific">Mycena alexandri</name>
    <dbReference type="NCBI Taxonomy" id="1745969"/>
    <lineage>
        <taxon>Eukaryota</taxon>
        <taxon>Fungi</taxon>
        <taxon>Dikarya</taxon>
        <taxon>Basidiomycota</taxon>
        <taxon>Agaricomycotina</taxon>
        <taxon>Agaricomycetes</taxon>
        <taxon>Agaricomycetidae</taxon>
        <taxon>Agaricales</taxon>
        <taxon>Marasmiineae</taxon>
        <taxon>Mycenaceae</taxon>
        <taxon>Mycena</taxon>
    </lineage>
</organism>
<dbReference type="InterPro" id="IPR011333">
    <property type="entry name" value="SKP1/BTB/POZ_sf"/>
</dbReference>
<protein>
    <submittedName>
        <fullName evidence="3">Galactose oxidase</fullName>
    </submittedName>
</protein>
<keyword evidence="2" id="KW-0677">Repeat</keyword>
<dbReference type="Gene3D" id="2.120.10.80">
    <property type="entry name" value="Kelch-type beta propeller"/>
    <property type="match status" value="1"/>
</dbReference>
<dbReference type="GO" id="GO:0045454">
    <property type="term" value="P:cell redox homeostasis"/>
    <property type="evidence" value="ECO:0007669"/>
    <property type="project" value="TreeGrafter"/>
</dbReference>
<sequence>MVRSTSEMLIHSCDTIGDVPPKLIGASTAISGSKLYLFGGSLPSASEPRPLARLYELDLELWKWKKVISAAADDAVPRARCFHTMDIWRDNLVVCGGLGVRGSAHNDVQLFSLSNRRWLPPPRKTSIPTASAPITQFPRPRHSHLSCVSVNRLFIMGGKDSFGAALDDICVYDLDRNEWTIQRTYPSLNIDHALAATSQFHVRALPPHSPCPEDTAGTMKSEAFFYSEPATNESPCDIYLYNFNFVQQSDHPQGKLHIVSCLPGGQIRGQTLATGTGGAPFSVRFPSGAILATTLILAGNHPVDNTEQLSFCIWTLDLTTNHWMRLDTGELLNGSWGSGYMWHEQNKFFTFGKRAEKFVDGAQGLILGWDAVSVLDFEALGVYHPPPLKLDAASQKLGLASLTDGRQADFAFLCDDGRRIPCSRQLIMERWPWLRERHAGLSGADASAKHGTRTDMTLTETSAAFSQSYPVTMALLQYLYSLALGTALQRAPAVLSYLLLISSEFRLLHLQALVRHAMHLALTEATAEGVYEIAASCGCRSLQIR</sequence>
<dbReference type="EMBL" id="JARJCM010000052">
    <property type="protein sequence ID" value="KAJ7035202.1"/>
    <property type="molecule type" value="Genomic_DNA"/>
</dbReference>
<proteinExistence type="predicted"/>
<evidence type="ECO:0000313" key="4">
    <source>
        <dbReference type="Proteomes" id="UP001218188"/>
    </source>
</evidence>
<keyword evidence="1" id="KW-0880">Kelch repeat</keyword>
<gene>
    <name evidence="3" type="ORF">C8F04DRAFT_1037748</name>
</gene>
<accession>A0AAD6T0K5</accession>
<dbReference type="GO" id="GO:0005739">
    <property type="term" value="C:mitochondrion"/>
    <property type="evidence" value="ECO:0007669"/>
    <property type="project" value="TreeGrafter"/>
</dbReference>
<name>A0AAD6T0K5_9AGAR</name>
<comment type="caution">
    <text evidence="3">The sequence shown here is derived from an EMBL/GenBank/DDBJ whole genome shotgun (WGS) entry which is preliminary data.</text>
</comment>